<accession>A0A1V6NPX7</accession>
<dbReference type="Proteomes" id="UP000191408">
    <property type="component" value="Unassembled WGS sequence"/>
</dbReference>
<reference evidence="2" key="1">
    <citation type="journal article" date="2017" name="Nat. Microbiol.">
        <title>Global analysis of biosynthetic gene clusters reveals vast potential of secondary metabolite production in Penicillium species.</title>
        <authorList>
            <person name="Nielsen J.C."/>
            <person name="Grijseels S."/>
            <person name="Prigent S."/>
            <person name="Ji B."/>
            <person name="Dainat J."/>
            <person name="Nielsen K.F."/>
            <person name="Frisvad J.C."/>
            <person name="Workman M."/>
            <person name="Nielsen J."/>
        </authorList>
    </citation>
    <scope>NUCLEOTIDE SEQUENCE [LARGE SCALE GENOMIC DNA]</scope>
    <source>
        <strain evidence="2">IBT 4502</strain>
    </source>
</reference>
<proteinExistence type="predicted"/>
<comment type="caution">
    <text evidence="1">The sequence shown here is derived from an EMBL/GenBank/DDBJ whole genome shotgun (WGS) entry which is preliminary data.</text>
</comment>
<name>A0A1V6NPX7_PENPO</name>
<dbReference type="AlphaFoldDB" id="A0A1V6NPX7"/>
<organism evidence="1 2">
    <name type="scientific">Penicillium polonicum</name>
    <dbReference type="NCBI Taxonomy" id="60169"/>
    <lineage>
        <taxon>Eukaryota</taxon>
        <taxon>Fungi</taxon>
        <taxon>Dikarya</taxon>
        <taxon>Ascomycota</taxon>
        <taxon>Pezizomycotina</taxon>
        <taxon>Eurotiomycetes</taxon>
        <taxon>Eurotiomycetidae</taxon>
        <taxon>Eurotiales</taxon>
        <taxon>Aspergillaceae</taxon>
        <taxon>Penicillium</taxon>
    </lineage>
</organism>
<sequence length="34" mass="3864">MSTLLALTYSAEPAFLGQISHWLPYIWHGYNPSV</sequence>
<dbReference type="EMBL" id="MDYM01000004">
    <property type="protein sequence ID" value="OQD66785.1"/>
    <property type="molecule type" value="Genomic_DNA"/>
</dbReference>
<gene>
    <name evidence="1" type="ORF">PENPOL_c004G00831</name>
</gene>
<evidence type="ECO:0000313" key="2">
    <source>
        <dbReference type="Proteomes" id="UP000191408"/>
    </source>
</evidence>
<keyword evidence="2" id="KW-1185">Reference proteome</keyword>
<protein>
    <submittedName>
        <fullName evidence="1">Uncharacterized protein</fullName>
    </submittedName>
</protein>
<evidence type="ECO:0000313" key="1">
    <source>
        <dbReference type="EMBL" id="OQD66785.1"/>
    </source>
</evidence>